<sequence length="357" mass="36063">MNGMSGLPLLITEDELVLDELLRVAAAAQVEVLHSRLPVSRQAWRTAPVVLLDAAVADRLLASAPTRRDGVLAVTGPGRGSGPPVDWPSLLALGVSAVHDLDVDDAALVGALTEAAAPGPEGGRVVAVTGAAGGVGTSVFAAALALVAAGRGRQVVLGDGDPWGAGLDLLLGVEEQEGARWEALHAPTGSLGAQALHRSLPGIPVARGRVSVLGHDRTAPVPAPSATVEVVVRSVRRAGDLFVADLPGHPEPASDLVIGVADLVVLVTTSDVRGGFAAERAVERIRALGAEPGLVVRGPAPGGVGPEEIAAALGVELLAGYRPEPGLARDLEHGRPPGHRGRGPLAVAAARVLDRVA</sequence>
<evidence type="ECO:0000313" key="2">
    <source>
        <dbReference type="EMBL" id="MTD17042.1"/>
    </source>
</evidence>
<name>A0A7K1FSC4_9ACTN</name>
<proteinExistence type="predicted"/>
<dbReference type="GO" id="GO:0005829">
    <property type="term" value="C:cytosol"/>
    <property type="evidence" value="ECO:0007669"/>
    <property type="project" value="TreeGrafter"/>
</dbReference>
<dbReference type="GO" id="GO:0016887">
    <property type="term" value="F:ATP hydrolysis activity"/>
    <property type="evidence" value="ECO:0007669"/>
    <property type="project" value="TreeGrafter"/>
</dbReference>
<organism evidence="2 3">
    <name type="scientific">Nakamurella alba</name>
    <dbReference type="NCBI Taxonomy" id="2665158"/>
    <lineage>
        <taxon>Bacteria</taxon>
        <taxon>Bacillati</taxon>
        <taxon>Actinomycetota</taxon>
        <taxon>Actinomycetes</taxon>
        <taxon>Nakamurellales</taxon>
        <taxon>Nakamurellaceae</taxon>
        <taxon>Nakamurella</taxon>
    </lineage>
</organism>
<accession>A0A7K1FSC4</accession>
<dbReference type="AlphaFoldDB" id="A0A7K1FSC4"/>
<dbReference type="EMBL" id="WLYK01000013">
    <property type="protein sequence ID" value="MTD17042.1"/>
    <property type="molecule type" value="Genomic_DNA"/>
</dbReference>
<dbReference type="InterPro" id="IPR050625">
    <property type="entry name" value="ParA/MinD_ATPase"/>
</dbReference>
<dbReference type="InterPro" id="IPR059050">
    <property type="entry name" value="Rv3660c_N"/>
</dbReference>
<dbReference type="InterPro" id="IPR027417">
    <property type="entry name" value="P-loop_NTPase"/>
</dbReference>
<protein>
    <submittedName>
        <fullName evidence="2">Septum formation initiator</fullName>
    </submittedName>
</protein>
<dbReference type="GO" id="GO:0005524">
    <property type="term" value="F:ATP binding"/>
    <property type="evidence" value="ECO:0007669"/>
    <property type="project" value="TreeGrafter"/>
</dbReference>
<dbReference type="PANTHER" id="PTHR43384:SF11">
    <property type="entry name" value="SEPTUM SITE DETERMINING PROTEIN"/>
    <property type="match status" value="1"/>
</dbReference>
<gene>
    <name evidence="2" type="ORF">GIS00_24200</name>
</gene>
<dbReference type="NCBIfam" id="TIGR03815">
    <property type="entry name" value="CpaE_hom_Actino"/>
    <property type="match status" value="1"/>
</dbReference>
<dbReference type="GO" id="GO:0009898">
    <property type="term" value="C:cytoplasmic side of plasma membrane"/>
    <property type="evidence" value="ECO:0007669"/>
    <property type="project" value="TreeGrafter"/>
</dbReference>
<dbReference type="Gene3D" id="3.40.50.300">
    <property type="entry name" value="P-loop containing nucleotide triphosphate hydrolases"/>
    <property type="match status" value="1"/>
</dbReference>
<dbReference type="Pfam" id="PF26563">
    <property type="entry name" value="Rv3660c_N"/>
    <property type="match status" value="1"/>
</dbReference>
<dbReference type="GO" id="GO:0051782">
    <property type="term" value="P:negative regulation of cell division"/>
    <property type="evidence" value="ECO:0007669"/>
    <property type="project" value="TreeGrafter"/>
</dbReference>
<evidence type="ECO:0000259" key="1">
    <source>
        <dbReference type="Pfam" id="PF26563"/>
    </source>
</evidence>
<dbReference type="SUPFAM" id="SSF52540">
    <property type="entry name" value="P-loop containing nucleoside triphosphate hydrolases"/>
    <property type="match status" value="1"/>
</dbReference>
<comment type="caution">
    <text evidence="2">The sequence shown here is derived from an EMBL/GenBank/DDBJ whole genome shotgun (WGS) entry which is preliminary data.</text>
</comment>
<feature type="domain" description="Rv3660c-like CheY-like N-terminal" evidence="1">
    <location>
        <begin position="11"/>
        <end position="121"/>
    </location>
</feature>
<dbReference type="Proteomes" id="UP000460221">
    <property type="component" value="Unassembled WGS sequence"/>
</dbReference>
<dbReference type="InterPro" id="IPR022521">
    <property type="entry name" value="Rv3660c"/>
</dbReference>
<dbReference type="PANTHER" id="PTHR43384">
    <property type="entry name" value="SEPTUM SITE-DETERMINING PROTEIN MIND HOMOLOG, CHLOROPLASTIC-RELATED"/>
    <property type="match status" value="1"/>
</dbReference>
<evidence type="ECO:0000313" key="3">
    <source>
        <dbReference type="Proteomes" id="UP000460221"/>
    </source>
</evidence>
<keyword evidence="3" id="KW-1185">Reference proteome</keyword>
<reference evidence="2 3" key="1">
    <citation type="submission" date="2019-11" db="EMBL/GenBank/DDBJ databases">
        <authorList>
            <person name="Jiang L.-Q."/>
        </authorList>
    </citation>
    <scope>NUCLEOTIDE SEQUENCE [LARGE SCALE GENOMIC DNA]</scope>
    <source>
        <strain evidence="2 3">YIM 132087</strain>
    </source>
</reference>